<accession>A0A7S9XGX6</accession>
<organism evidence="1">
    <name type="scientific">Virus NIOZ-UU157</name>
    <dbReference type="NCBI Taxonomy" id="2763269"/>
    <lineage>
        <taxon>Viruses</taxon>
    </lineage>
</organism>
<name>A0A7S9XGX6_9VIRU</name>
<reference evidence="1" key="1">
    <citation type="submission" date="2020-08" db="EMBL/GenBank/DDBJ databases">
        <title>Bridging the membrane lipid divide: bacteria of the FCB group superphylum have the potential to synthesize archaeal ether lipids.</title>
        <authorList>
            <person name="Villanueva L."/>
            <person name="von Meijenfeldt F.A.B."/>
            <person name="Westbye A.B."/>
            <person name="Yadav S."/>
            <person name="Hopmans E.C."/>
            <person name="Dutilh B.E."/>
            <person name="Sinninghe Damste J.S."/>
        </authorList>
    </citation>
    <scope>NUCLEOTIDE SEQUENCE</scope>
    <source>
        <strain evidence="1">NIOZ-UU157</strain>
    </source>
</reference>
<dbReference type="Gene3D" id="3.90.1480.10">
    <property type="entry name" value="Alpha-2,3-sialyltransferase"/>
    <property type="match status" value="1"/>
</dbReference>
<gene>
    <name evidence="1" type="ORF">NIOZUU157_00414</name>
</gene>
<protein>
    <submittedName>
        <fullName evidence="1">Uncharacterized protein</fullName>
    </submittedName>
</protein>
<proteinExistence type="predicted"/>
<evidence type="ECO:0000313" key="1">
    <source>
        <dbReference type="EMBL" id="QPI16512.1"/>
    </source>
</evidence>
<dbReference type="EMBL" id="MW030570">
    <property type="protein sequence ID" value="QPI16512.1"/>
    <property type="molecule type" value="Genomic_DNA"/>
</dbReference>
<sequence>MHLKNAAQPPIKTVKYSTVPKKFPGETIYIIGGGPSLKGFNFKELSGCRTIAINKAILYHTEADVLYWTDGRFYTWFKNEVDNYRGLKFALKPGSQYTRDIQILRKGKPYGLEEDPQTLSHGFNSGYAAINLAYHLGAKRIILLGFDMSNEGAETHFHDGYPTRPAGNHIYHDKFLPGFKQLNSEIKAKGIHVLNASSYSKLNVFPKITIEQALSFR</sequence>